<dbReference type="Proteomes" id="UP000694871">
    <property type="component" value="Unplaced"/>
</dbReference>
<proteinExistence type="inferred from homology"/>
<reference evidence="3" key="1">
    <citation type="submission" date="2025-08" db="UniProtKB">
        <authorList>
            <consortium name="RefSeq"/>
        </authorList>
    </citation>
    <scope>IDENTIFICATION</scope>
</reference>
<comment type="similarity">
    <text evidence="1">Belongs to the PC-esterase family.</text>
</comment>
<dbReference type="GeneID" id="107125084"/>
<evidence type="ECO:0000313" key="2">
    <source>
        <dbReference type="Proteomes" id="UP000694871"/>
    </source>
</evidence>
<organism evidence="2 3">
    <name type="scientific">Gekko japonicus</name>
    <name type="common">Schlegel's Japanese gecko</name>
    <dbReference type="NCBI Taxonomy" id="146911"/>
    <lineage>
        <taxon>Eukaryota</taxon>
        <taxon>Metazoa</taxon>
        <taxon>Chordata</taxon>
        <taxon>Craniata</taxon>
        <taxon>Vertebrata</taxon>
        <taxon>Euteleostomi</taxon>
        <taxon>Lepidosauria</taxon>
        <taxon>Squamata</taxon>
        <taxon>Bifurcata</taxon>
        <taxon>Gekkota</taxon>
        <taxon>Gekkonidae</taxon>
        <taxon>Gekkoninae</taxon>
        <taxon>Gekko</taxon>
    </lineage>
</organism>
<dbReference type="PANTHER" id="PTHR14469:SF0">
    <property type="entry name" value="FAMILY WITH SEQUENCE SIMILARITY 113"/>
    <property type="match status" value="1"/>
</dbReference>
<evidence type="ECO:0000313" key="3">
    <source>
        <dbReference type="RefSeq" id="XP_015284035.1"/>
    </source>
</evidence>
<feature type="non-terminal residue" evidence="3">
    <location>
        <position position="1"/>
    </location>
</feature>
<dbReference type="RefSeq" id="XP_015284035.1">
    <property type="nucleotide sequence ID" value="XM_015428549.1"/>
</dbReference>
<evidence type="ECO:0000256" key="1">
    <source>
        <dbReference type="ARBA" id="ARBA00037957"/>
    </source>
</evidence>
<feature type="non-terminal residue" evidence="3">
    <location>
        <position position="154"/>
    </location>
</feature>
<name>A0ABM1LDJ8_GEKJA</name>
<protein>
    <submittedName>
        <fullName evidence="3">PC-esterase domain-containing protein 1B-like</fullName>
    </submittedName>
</protein>
<sequence>MKNETTPVDILRANFEGATLASCYQFDVLDLNYCFRFFEEYRAPDGVHWNMLVHRYITKLLLTHVGKAWGVDLKEKRPQNGIAWNGNANWHPGPQYQPPQCHPSPRAMYANGVSFAPFNPSQDPNFQHDSIPASRRFSGYLNFEDDWEFPAHLE</sequence>
<gene>
    <name evidence="3" type="primary">LOC107125084</name>
</gene>
<accession>A0ABM1LDJ8</accession>
<dbReference type="PANTHER" id="PTHR14469">
    <property type="entry name" value="SARCOMA ANTIGEN NY-SAR-23"/>
    <property type="match status" value="1"/>
</dbReference>
<keyword evidence="2" id="KW-1185">Reference proteome</keyword>